<evidence type="ECO:0000313" key="14">
    <source>
        <dbReference type="Proteomes" id="UP000776252"/>
    </source>
</evidence>
<evidence type="ECO:0000256" key="8">
    <source>
        <dbReference type="ARBA" id="ARBA00029447"/>
    </source>
</evidence>
<feature type="transmembrane region" description="Helical" evidence="10">
    <location>
        <begin position="329"/>
        <end position="349"/>
    </location>
</feature>
<sequence>MNVKAMITRLATKIIFITSKTFAKVKKLKGFKNISIPIKVILIVAGTLVFFMVIENVIIYRVTYNKIVSTNKQNMKLVSNEVYENFKNLIKIQTSDVEKNALNDDVIGLVKHKNSTERDEFKIKYKGEIVEMTNKLKTYAKSNKTDEHEFITDKDGVIIADSDEEYLNSDLSQNDYAKKALNGSPSVSSVYTSVVNFKPVVTFVQPIKDENNNVIGIAGKSVYIDYFSQRFDKFKFLDDGFLFVVDSSQNIIYHPDKHRINKKLDIPELISLTKDNNNFKKGNMKEFTYKTGKNKFNAFYISVPELKSLVVLTVNESNMKSASNTIGKLIVLMTFIMLIVMVPICYICIRRILRPLNTLVKNTVEISNGNLAVMNVIKNDDEIGKLASSFNIMTENIKSLVYDVAKVTEELLHINKVTGTTQHNIVTGMEIITENTQVVSNDTDKLNNVIDICVRSFESITKKVQIIKEQSTNMFLKAENIKEINNINISSVTSLKYINKESTNKLNSVNDSFKELYLDFMGINNIVDVVNNISKRTHILSLNASIEAATAGKYGNGFSVVAREIRSLSEGIGEQMIKIQDIVSSVNSNMVRTENSIVEVNRVFNEQDGAINDTIVSYKKALSSTEDIAGSIGNIHFSIDELNNENRSVINNLKEVNVICSDFTNSVGQISSVIENQYDETKNMDGLVQQLEDSTNELREKMNKFNL</sequence>
<dbReference type="SMART" id="SM00283">
    <property type="entry name" value="MA"/>
    <property type="match status" value="1"/>
</dbReference>
<dbReference type="InterPro" id="IPR003660">
    <property type="entry name" value="HAMP_dom"/>
</dbReference>
<dbReference type="EMBL" id="JAHLDV010000004">
    <property type="protein sequence ID" value="MBU3158804.1"/>
    <property type="molecule type" value="Genomic_DNA"/>
</dbReference>
<keyword evidence="4 10" id="KW-0812">Transmembrane</keyword>
<proteinExistence type="inferred from homology"/>
<keyword evidence="14" id="KW-1185">Reference proteome</keyword>
<reference evidence="13 14" key="1">
    <citation type="submission" date="2021-06" db="EMBL/GenBank/DDBJ databases">
        <title>Clostridia strains as spoilage organisms.</title>
        <authorList>
            <person name="Wambui J."/>
            <person name="Stephan R."/>
            <person name="Stevens M.J.A."/>
        </authorList>
    </citation>
    <scope>NUCLEOTIDE SEQUENCE [LARGE SCALE GENOMIC DNA]</scope>
    <source>
        <strain evidence="13 14">DSM 14204</strain>
    </source>
</reference>
<name>A0ABS6BR23_9CLOT</name>
<dbReference type="InterPro" id="IPR033479">
    <property type="entry name" value="dCache_1"/>
</dbReference>
<dbReference type="SMART" id="SM00304">
    <property type="entry name" value="HAMP"/>
    <property type="match status" value="1"/>
</dbReference>
<keyword evidence="2" id="KW-1003">Cell membrane</keyword>
<comment type="caution">
    <text evidence="13">The sequence shown here is derived from an EMBL/GenBank/DDBJ whole genome shotgun (WGS) entry which is preliminary data.</text>
</comment>
<dbReference type="Pfam" id="PF02743">
    <property type="entry name" value="dCache_1"/>
    <property type="match status" value="1"/>
</dbReference>
<dbReference type="Pfam" id="PF00015">
    <property type="entry name" value="MCPsignal"/>
    <property type="match status" value="1"/>
</dbReference>
<evidence type="ECO:0000256" key="2">
    <source>
        <dbReference type="ARBA" id="ARBA00022475"/>
    </source>
</evidence>
<evidence type="ECO:0000256" key="3">
    <source>
        <dbReference type="ARBA" id="ARBA00022500"/>
    </source>
</evidence>
<dbReference type="Proteomes" id="UP000776252">
    <property type="component" value="Unassembled WGS sequence"/>
</dbReference>
<dbReference type="InterPro" id="IPR004089">
    <property type="entry name" value="MCPsignal_dom"/>
</dbReference>
<keyword evidence="7 9" id="KW-0807">Transducer</keyword>
<evidence type="ECO:0000256" key="6">
    <source>
        <dbReference type="ARBA" id="ARBA00023136"/>
    </source>
</evidence>
<gene>
    <name evidence="13" type="ORF">KPL37_03315</name>
</gene>
<dbReference type="Pfam" id="PF00672">
    <property type="entry name" value="HAMP"/>
    <property type="match status" value="1"/>
</dbReference>
<evidence type="ECO:0000256" key="10">
    <source>
        <dbReference type="SAM" id="Phobius"/>
    </source>
</evidence>
<comment type="similarity">
    <text evidence="8">Belongs to the methyl-accepting chemotaxis (MCP) protein family.</text>
</comment>
<evidence type="ECO:0000256" key="9">
    <source>
        <dbReference type="PROSITE-ProRule" id="PRU00284"/>
    </source>
</evidence>
<keyword evidence="3" id="KW-0145">Chemotaxis</keyword>
<dbReference type="PROSITE" id="PS50885">
    <property type="entry name" value="HAMP"/>
    <property type="match status" value="1"/>
</dbReference>
<dbReference type="PROSITE" id="PS50111">
    <property type="entry name" value="CHEMOTAXIS_TRANSDUC_2"/>
    <property type="match status" value="1"/>
</dbReference>
<dbReference type="PANTHER" id="PTHR32089">
    <property type="entry name" value="METHYL-ACCEPTING CHEMOTAXIS PROTEIN MCPB"/>
    <property type="match status" value="1"/>
</dbReference>
<feature type="domain" description="HAMP" evidence="12">
    <location>
        <begin position="350"/>
        <end position="402"/>
    </location>
</feature>
<evidence type="ECO:0000313" key="13">
    <source>
        <dbReference type="EMBL" id="MBU3158804.1"/>
    </source>
</evidence>
<protein>
    <submittedName>
        <fullName evidence="13">Methyl-accepting chemotaxis protein</fullName>
    </submittedName>
</protein>
<keyword evidence="5 10" id="KW-1133">Transmembrane helix</keyword>
<keyword evidence="6 10" id="KW-0472">Membrane</keyword>
<feature type="transmembrane region" description="Helical" evidence="10">
    <location>
        <begin position="36"/>
        <end position="54"/>
    </location>
</feature>
<evidence type="ECO:0000256" key="4">
    <source>
        <dbReference type="ARBA" id="ARBA00022692"/>
    </source>
</evidence>
<accession>A0ABS6BR23</accession>
<dbReference type="RefSeq" id="WP_216146011.1">
    <property type="nucleotide sequence ID" value="NZ_JAHLDV010000004.1"/>
</dbReference>
<evidence type="ECO:0000256" key="5">
    <source>
        <dbReference type="ARBA" id="ARBA00022989"/>
    </source>
</evidence>
<comment type="subcellular location">
    <subcellularLocation>
        <location evidence="1">Cell membrane</location>
        <topology evidence="1">Multi-pass membrane protein</topology>
    </subcellularLocation>
</comment>
<evidence type="ECO:0000259" key="11">
    <source>
        <dbReference type="PROSITE" id="PS50111"/>
    </source>
</evidence>
<dbReference type="CDD" id="cd06225">
    <property type="entry name" value="HAMP"/>
    <property type="match status" value="1"/>
</dbReference>
<evidence type="ECO:0000256" key="1">
    <source>
        <dbReference type="ARBA" id="ARBA00004651"/>
    </source>
</evidence>
<dbReference type="CDD" id="cd18774">
    <property type="entry name" value="PDC2_HK_sensor"/>
    <property type="match status" value="1"/>
</dbReference>
<evidence type="ECO:0000256" key="7">
    <source>
        <dbReference type="ARBA" id="ARBA00023224"/>
    </source>
</evidence>
<evidence type="ECO:0000259" key="12">
    <source>
        <dbReference type="PROSITE" id="PS50885"/>
    </source>
</evidence>
<feature type="domain" description="Methyl-accepting transducer" evidence="11">
    <location>
        <begin position="421"/>
        <end position="657"/>
    </location>
</feature>
<dbReference type="PANTHER" id="PTHR32089:SF112">
    <property type="entry name" value="LYSOZYME-LIKE PROTEIN-RELATED"/>
    <property type="match status" value="1"/>
</dbReference>
<organism evidence="13 14">
    <name type="scientific">Clostridium frigoris</name>
    <dbReference type="NCBI Taxonomy" id="205327"/>
    <lineage>
        <taxon>Bacteria</taxon>
        <taxon>Bacillati</taxon>
        <taxon>Bacillota</taxon>
        <taxon>Clostridia</taxon>
        <taxon>Eubacteriales</taxon>
        <taxon>Clostridiaceae</taxon>
        <taxon>Clostridium</taxon>
    </lineage>
</organism>